<name>A0A0P0N388_9CREN</name>
<dbReference type="EMBL" id="CP013011">
    <property type="protein sequence ID" value="ALL00524.1"/>
    <property type="molecule type" value="Genomic_DNA"/>
</dbReference>
<feature type="transmembrane region" description="Helical" evidence="1">
    <location>
        <begin position="94"/>
        <end position="114"/>
    </location>
</feature>
<accession>A0A0P0N388</accession>
<sequence>MGFALAVATVIASAYSGMLPPNPMLSLIQGATLLAIVTVLVLSSIDVLPGLRKLLLASIAILHLIYVKTYASTYNLHVLIAPLLDVFIDSSGHASAMIDFTQIVVIYIIASYIYEKHVQAKQQERDITPSTATSPTNTDNQ</sequence>
<dbReference type="KEGG" id="pdl:Pyrde_0474"/>
<keyword evidence="1" id="KW-0812">Transmembrane</keyword>
<organism evidence="2 3">
    <name type="scientific">Pyrodictium delaneyi</name>
    <dbReference type="NCBI Taxonomy" id="1273541"/>
    <lineage>
        <taxon>Archaea</taxon>
        <taxon>Thermoproteota</taxon>
        <taxon>Thermoprotei</taxon>
        <taxon>Desulfurococcales</taxon>
        <taxon>Pyrodictiaceae</taxon>
        <taxon>Pyrodictium</taxon>
    </lineage>
</organism>
<protein>
    <submittedName>
        <fullName evidence="2">Uncharacterized protein</fullName>
    </submittedName>
</protein>
<gene>
    <name evidence="2" type="ORF">Pyrde_0474</name>
</gene>
<evidence type="ECO:0000256" key="1">
    <source>
        <dbReference type="SAM" id="Phobius"/>
    </source>
</evidence>
<dbReference type="Proteomes" id="UP000058613">
    <property type="component" value="Chromosome"/>
</dbReference>
<proteinExistence type="predicted"/>
<evidence type="ECO:0000313" key="2">
    <source>
        <dbReference type="EMBL" id="ALL00524.1"/>
    </source>
</evidence>
<feature type="transmembrane region" description="Helical" evidence="1">
    <location>
        <begin position="24"/>
        <end position="42"/>
    </location>
</feature>
<evidence type="ECO:0000313" key="3">
    <source>
        <dbReference type="Proteomes" id="UP000058613"/>
    </source>
</evidence>
<dbReference type="AlphaFoldDB" id="A0A0P0N388"/>
<keyword evidence="1" id="KW-0472">Membrane</keyword>
<feature type="transmembrane region" description="Helical" evidence="1">
    <location>
        <begin position="54"/>
        <end position="74"/>
    </location>
</feature>
<dbReference type="STRING" id="1273541.Pyrde_0474"/>
<reference evidence="2 3" key="1">
    <citation type="submission" date="2015-10" db="EMBL/GenBank/DDBJ databases">
        <title>Complete genome sequence of hyperthermophilic archaeon Pyrodictium delaneyi Su06.</title>
        <authorList>
            <person name="Jung J.-H."/>
            <person name="Lin J."/>
            <person name="Holden J.F."/>
            <person name="Park C.-S."/>
        </authorList>
    </citation>
    <scope>NUCLEOTIDE SEQUENCE [LARGE SCALE GENOMIC DNA]</scope>
    <source>
        <strain evidence="2 3">Su06</strain>
    </source>
</reference>
<keyword evidence="1" id="KW-1133">Transmembrane helix</keyword>